<dbReference type="Proteomes" id="UP000077266">
    <property type="component" value="Unassembled WGS sequence"/>
</dbReference>
<gene>
    <name evidence="2" type="ORF">EXIGLDRAFT_784459</name>
</gene>
<sequence>MDSCSTDMAILDLALFNGVLLAFGFIHGLGSNNLIQHLSFFDNTNSARPPFPMVADPAALRLWEWPEQKDASPRKLTVIWDLRMHEQLLCFWV</sequence>
<evidence type="ECO:0000313" key="2">
    <source>
        <dbReference type="EMBL" id="KZV77986.1"/>
    </source>
</evidence>
<protein>
    <submittedName>
        <fullName evidence="2">Uncharacterized protein</fullName>
    </submittedName>
</protein>
<organism evidence="2 3">
    <name type="scientific">Exidia glandulosa HHB12029</name>
    <dbReference type="NCBI Taxonomy" id="1314781"/>
    <lineage>
        <taxon>Eukaryota</taxon>
        <taxon>Fungi</taxon>
        <taxon>Dikarya</taxon>
        <taxon>Basidiomycota</taxon>
        <taxon>Agaricomycotina</taxon>
        <taxon>Agaricomycetes</taxon>
        <taxon>Auriculariales</taxon>
        <taxon>Exidiaceae</taxon>
        <taxon>Exidia</taxon>
    </lineage>
</organism>
<reference evidence="2 3" key="1">
    <citation type="journal article" date="2016" name="Mol. Biol. Evol.">
        <title>Comparative Genomics of Early-Diverging Mushroom-Forming Fungi Provides Insights into the Origins of Lignocellulose Decay Capabilities.</title>
        <authorList>
            <person name="Nagy L.G."/>
            <person name="Riley R."/>
            <person name="Tritt A."/>
            <person name="Adam C."/>
            <person name="Daum C."/>
            <person name="Floudas D."/>
            <person name="Sun H."/>
            <person name="Yadav J.S."/>
            <person name="Pangilinan J."/>
            <person name="Larsson K.H."/>
            <person name="Matsuura K."/>
            <person name="Barry K."/>
            <person name="Labutti K."/>
            <person name="Kuo R."/>
            <person name="Ohm R.A."/>
            <person name="Bhattacharya S.S."/>
            <person name="Shirouzu T."/>
            <person name="Yoshinaga Y."/>
            <person name="Martin F.M."/>
            <person name="Grigoriev I.V."/>
            <person name="Hibbett D.S."/>
        </authorList>
    </citation>
    <scope>NUCLEOTIDE SEQUENCE [LARGE SCALE GENOMIC DNA]</scope>
    <source>
        <strain evidence="2 3">HHB12029</strain>
    </source>
</reference>
<keyword evidence="1" id="KW-1133">Transmembrane helix</keyword>
<keyword evidence="3" id="KW-1185">Reference proteome</keyword>
<name>A0A166MFZ9_EXIGL</name>
<dbReference type="InParanoid" id="A0A166MFZ9"/>
<keyword evidence="1" id="KW-0472">Membrane</keyword>
<feature type="transmembrane region" description="Helical" evidence="1">
    <location>
        <begin position="9"/>
        <end position="30"/>
    </location>
</feature>
<dbReference type="AlphaFoldDB" id="A0A166MFZ9"/>
<accession>A0A166MFZ9</accession>
<proteinExistence type="predicted"/>
<keyword evidence="1" id="KW-0812">Transmembrane</keyword>
<evidence type="ECO:0000313" key="3">
    <source>
        <dbReference type="Proteomes" id="UP000077266"/>
    </source>
</evidence>
<evidence type="ECO:0000256" key="1">
    <source>
        <dbReference type="SAM" id="Phobius"/>
    </source>
</evidence>
<dbReference type="EMBL" id="KV427252">
    <property type="protein sequence ID" value="KZV77986.1"/>
    <property type="molecule type" value="Genomic_DNA"/>
</dbReference>